<evidence type="ECO:0000256" key="5">
    <source>
        <dbReference type="ARBA" id="ARBA00022692"/>
    </source>
</evidence>
<dbReference type="OrthoDB" id="37244at2759"/>
<name>C5L501_PERM5</name>
<dbReference type="GO" id="GO:0005743">
    <property type="term" value="C:mitochondrial inner membrane"/>
    <property type="evidence" value="ECO:0007669"/>
    <property type="project" value="TreeGrafter"/>
</dbReference>
<evidence type="ECO:0000259" key="15">
    <source>
        <dbReference type="SMART" id="SM01002"/>
    </source>
</evidence>
<gene>
    <name evidence="17" type="ORF">Pmar_PMAR013135</name>
</gene>
<feature type="transmembrane region" description="Helical" evidence="14">
    <location>
        <begin position="51"/>
        <end position="69"/>
    </location>
</feature>
<dbReference type="NCBIfam" id="TIGR00561">
    <property type="entry name" value="pntA"/>
    <property type="match status" value="1"/>
</dbReference>
<feature type="transmembrane region" description="Helical" evidence="14">
    <location>
        <begin position="147"/>
        <end position="173"/>
    </location>
</feature>
<feature type="domain" description="Alanine dehydrogenase/pyridine nucleotide transhydrogenase NAD(H)-binding" evidence="15">
    <location>
        <begin position="680"/>
        <end position="844"/>
    </location>
</feature>
<feature type="transmembrane region" description="Helical" evidence="14">
    <location>
        <begin position="244"/>
        <end position="263"/>
    </location>
</feature>
<feature type="transmembrane region" description="Helical" evidence="14">
    <location>
        <begin position="185"/>
        <end position="203"/>
    </location>
</feature>
<dbReference type="InterPro" id="IPR007886">
    <property type="entry name" value="AlaDH/PNT_N"/>
</dbReference>
<protein>
    <recommendedName>
        <fullName evidence="2">proton-translocating NAD(P)(+) transhydrogenase</fullName>
        <ecNumber evidence="2">7.1.1.1</ecNumber>
    </recommendedName>
</protein>
<evidence type="ECO:0000256" key="3">
    <source>
        <dbReference type="ARBA" id="ARBA00022475"/>
    </source>
</evidence>
<proteinExistence type="predicted"/>
<evidence type="ECO:0000256" key="10">
    <source>
        <dbReference type="ARBA" id="ARBA00023027"/>
    </source>
</evidence>
<keyword evidence="10" id="KW-0520">NAD</keyword>
<dbReference type="Proteomes" id="UP000007800">
    <property type="component" value="Unassembled WGS sequence"/>
</dbReference>
<feature type="transmembrane region" description="Helical" evidence="14">
    <location>
        <begin position="269"/>
        <end position="288"/>
    </location>
</feature>
<dbReference type="InParanoid" id="C5L501"/>
<dbReference type="Gene3D" id="3.40.50.1220">
    <property type="entry name" value="TPP-binding domain"/>
    <property type="match status" value="1"/>
</dbReference>
<dbReference type="CDD" id="cd05304">
    <property type="entry name" value="Rubrum_tdh"/>
    <property type="match status" value="1"/>
</dbReference>
<feature type="domain" description="Alanine dehydrogenase/pyridine nucleotide transhydrogenase N-terminal" evidence="16">
    <location>
        <begin position="535"/>
        <end position="671"/>
    </location>
</feature>
<evidence type="ECO:0000256" key="11">
    <source>
        <dbReference type="ARBA" id="ARBA00023136"/>
    </source>
</evidence>
<dbReference type="GO" id="GO:0008750">
    <property type="term" value="F:proton-translocating NAD(P)+ transhydrogenase activity"/>
    <property type="evidence" value="ECO:0007669"/>
    <property type="project" value="UniProtKB-EC"/>
</dbReference>
<dbReference type="EC" id="7.1.1.1" evidence="2"/>
<feature type="transmembrane region" description="Helical" evidence="14">
    <location>
        <begin position="1037"/>
        <end position="1059"/>
    </location>
</feature>
<keyword evidence="7" id="KW-0521">NADP</keyword>
<dbReference type="InterPro" id="IPR007698">
    <property type="entry name" value="AlaDH/PNT_NAD(H)-bd"/>
</dbReference>
<evidence type="ECO:0000256" key="6">
    <source>
        <dbReference type="ARBA" id="ARBA00022741"/>
    </source>
</evidence>
<dbReference type="SUPFAM" id="SSF52467">
    <property type="entry name" value="DHS-like NAD/FAD-binding domain"/>
    <property type="match status" value="1"/>
</dbReference>
<dbReference type="InterPro" id="IPR024605">
    <property type="entry name" value="NADP_transhyd_a_C"/>
</dbReference>
<feature type="transmembrane region" description="Helical" evidence="14">
    <location>
        <begin position="986"/>
        <end position="1004"/>
    </location>
</feature>
<organism evidence="18">
    <name type="scientific">Perkinsus marinus (strain ATCC 50983 / TXsc)</name>
    <dbReference type="NCBI Taxonomy" id="423536"/>
    <lineage>
        <taxon>Eukaryota</taxon>
        <taxon>Sar</taxon>
        <taxon>Alveolata</taxon>
        <taxon>Perkinsozoa</taxon>
        <taxon>Perkinsea</taxon>
        <taxon>Perkinsida</taxon>
        <taxon>Perkinsidae</taxon>
        <taxon>Perkinsus</taxon>
    </lineage>
</organism>
<feature type="transmembrane region" description="Helical" evidence="14">
    <location>
        <begin position="75"/>
        <end position="93"/>
    </location>
</feature>
<evidence type="ECO:0000256" key="12">
    <source>
        <dbReference type="ARBA" id="ARBA00048202"/>
    </source>
</evidence>
<dbReference type="PANTHER" id="PTHR10160">
    <property type="entry name" value="NAD(P) TRANSHYDROGENASE"/>
    <property type="match status" value="1"/>
</dbReference>
<feature type="compositionally biased region" description="Polar residues" evidence="13">
    <location>
        <begin position="938"/>
        <end position="947"/>
    </location>
</feature>
<evidence type="ECO:0000256" key="8">
    <source>
        <dbReference type="ARBA" id="ARBA00022967"/>
    </source>
</evidence>
<dbReference type="FunFam" id="3.40.50.1220:FF:000002">
    <property type="entry name" value="NAD(P) transhydrogenase subunit beta"/>
    <property type="match status" value="1"/>
</dbReference>
<dbReference type="OMA" id="TRFCISE"/>
<dbReference type="GO" id="GO:0005886">
    <property type="term" value="C:plasma membrane"/>
    <property type="evidence" value="ECO:0007669"/>
    <property type="project" value="UniProtKB-SubCell"/>
</dbReference>
<dbReference type="SMART" id="SM01002">
    <property type="entry name" value="AlaDh_PNT_C"/>
    <property type="match status" value="1"/>
</dbReference>
<evidence type="ECO:0000256" key="14">
    <source>
        <dbReference type="SAM" id="Phobius"/>
    </source>
</evidence>
<dbReference type="InterPro" id="IPR034300">
    <property type="entry name" value="PNTB-like"/>
</dbReference>
<keyword evidence="18" id="KW-1185">Reference proteome</keyword>
<keyword evidence="6" id="KW-0547">Nucleotide-binding</keyword>
<accession>C5L501</accession>
<dbReference type="SUPFAM" id="SSF51735">
    <property type="entry name" value="NAD(P)-binding Rossmann-fold domains"/>
    <property type="match status" value="1"/>
</dbReference>
<keyword evidence="5 14" id="KW-0812">Transmembrane</keyword>
<dbReference type="RefSeq" id="XP_002776405.1">
    <property type="nucleotide sequence ID" value="XM_002776359.1"/>
</dbReference>
<evidence type="ECO:0000256" key="7">
    <source>
        <dbReference type="ARBA" id="ARBA00022857"/>
    </source>
</evidence>
<evidence type="ECO:0000256" key="9">
    <source>
        <dbReference type="ARBA" id="ARBA00022989"/>
    </source>
</evidence>
<dbReference type="NCBIfam" id="NF006942">
    <property type="entry name" value="PRK09424.1"/>
    <property type="match status" value="1"/>
</dbReference>
<feature type="compositionally biased region" description="Pro residues" evidence="13">
    <location>
        <begin position="922"/>
        <end position="931"/>
    </location>
</feature>
<reference evidence="17 18" key="1">
    <citation type="submission" date="2008-07" db="EMBL/GenBank/DDBJ databases">
        <authorList>
            <person name="El-Sayed N."/>
            <person name="Caler E."/>
            <person name="Inman J."/>
            <person name="Amedeo P."/>
            <person name="Hass B."/>
            <person name="Wortman J."/>
        </authorList>
    </citation>
    <scope>NUCLEOTIDE SEQUENCE [LARGE SCALE GENOMIC DNA]</scope>
    <source>
        <strain evidence="18">ATCC 50983 / TXsc</strain>
    </source>
</reference>
<dbReference type="PROSITE" id="PS00837">
    <property type="entry name" value="ALADH_PNT_2"/>
    <property type="match status" value="1"/>
</dbReference>
<keyword evidence="9 14" id="KW-1133">Transmembrane helix</keyword>
<dbReference type="GO" id="GO:0006740">
    <property type="term" value="P:NADPH regeneration"/>
    <property type="evidence" value="ECO:0007669"/>
    <property type="project" value="TreeGrafter"/>
</dbReference>
<keyword evidence="11 14" id="KW-0472">Membrane</keyword>
<evidence type="ECO:0000256" key="4">
    <source>
        <dbReference type="ARBA" id="ARBA00022519"/>
    </source>
</evidence>
<keyword evidence="8" id="KW-1278">Translocase</keyword>
<dbReference type="Pfam" id="PF12769">
    <property type="entry name" value="PNTB_4TM"/>
    <property type="match status" value="1"/>
</dbReference>
<feature type="transmembrane region" description="Helical" evidence="14">
    <location>
        <begin position="963"/>
        <end position="980"/>
    </location>
</feature>
<evidence type="ECO:0000313" key="18">
    <source>
        <dbReference type="Proteomes" id="UP000007800"/>
    </source>
</evidence>
<evidence type="ECO:0000259" key="16">
    <source>
        <dbReference type="SMART" id="SM01003"/>
    </source>
</evidence>
<dbReference type="GO" id="GO:0050661">
    <property type="term" value="F:NADP binding"/>
    <property type="evidence" value="ECO:0007669"/>
    <property type="project" value="TreeGrafter"/>
</dbReference>
<dbReference type="InterPro" id="IPR029035">
    <property type="entry name" value="DHS-like_NAD/FAD-binding_dom"/>
</dbReference>
<dbReference type="InterPro" id="IPR026255">
    <property type="entry name" value="NADP_transhyd_a"/>
</dbReference>
<dbReference type="SMART" id="SM01003">
    <property type="entry name" value="AlaDh_PNT_N"/>
    <property type="match status" value="1"/>
</dbReference>
<dbReference type="Gene3D" id="3.40.50.720">
    <property type="entry name" value="NAD(P)-binding Rossmann-like Domain"/>
    <property type="match status" value="2"/>
</dbReference>
<evidence type="ECO:0000313" key="17">
    <source>
        <dbReference type="EMBL" id="EER08221.1"/>
    </source>
</evidence>
<dbReference type="Pfam" id="PF01262">
    <property type="entry name" value="AlaDh_PNT_C"/>
    <property type="match status" value="1"/>
</dbReference>
<feature type="region of interest" description="Disordered" evidence="13">
    <location>
        <begin position="915"/>
        <end position="947"/>
    </location>
</feature>
<dbReference type="GO" id="GO:0016491">
    <property type="term" value="F:oxidoreductase activity"/>
    <property type="evidence" value="ECO:0007669"/>
    <property type="project" value="InterPro"/>
</dbReference>
<comment type="subcellular location">
    <subcellularLocation>
        <location evidence="1">Cell inner membrane</location>
        <topology evidence="1">Multi-pass membrane protein</topology>
    </subcellularLocation>
</comment>
<dbReference type="InterPro" id="IPR036291">
    <property type="entry name" value="NAD(P)-bd_dom_sf"/>
</dbReference>
<evidence type="ECO:0000256" key="2">
    <source>
        <dbReference type="ARBA" id="ARBA00012943"/>
    </source>
</evidence>
<feature type="region of interest" description="Disordered" evidence="13">
    <location>
        <begin position="506"/>
        <end position="526"/>
    </location>
</feature>
<dbReference type="InterPro" id="IPR008143">
    <property type="entry name" value="Ala_DH/PNT_CS2"/>
</dbReference>
<feature type="transmembrane region" description="Helical" evidence="14">
    <location>
        <begin position="20"/>
        <end position="39"/>
    </location>
</feature>
<dbReference type="Pfam" id="PF05222">
    <property type="entry name" value="AlaDh_PNT_N"/>
    <property type="match status" value="1"/>
</dbReference>
<evidence type="ECO:0000256" key="13">
    <source>
        <dbReference type="SAM" id="MobiDB-lite"/>
    </source>
</evidence>
<keyword evidence="4" id="KW-0997">Cell inner membrane</keyword>
<dbReference type="AlphaFoldDB" id="C5L501"/>
<feature type="transmembrane region" description="Helical" evidence="14">
    <location>
        <begin position="215"/>
        <end position="237"/>
    </location>
</feature>
<comment type="catalytic activity">
    <reaction evidence="12">
        <text>NAD(+) + NADPH + H(+)(in) = NADH + NADP(+) + H(+)(out)</text>
        <dbReference type="Rhea" id="RHEA:47992"/>
        <dbReference type="ChEBI" id="CHEBI:15378"/>
        <dbReference type="ChEBI" id="CHEBI:57540"/>
        <dbReference type="ChEBI" id="CHEBI:57783"/>
        <dbReference type="ChEBI" id="CHEBI:57945"/>
        <dbReference type="ChEBI" id="CHEBI:58349"/>
        <dbReference type="EC" id="7.1.1.1"/>
    </reaction>
</comment>
<dbReference type="SUPFAM" id="SSF52283">
    <property type="entry name" value="Formate/glycerate dehydrogenase catalytic domain-like"/>
    <property type="match status" value="1"/>
</dbReference>
<dbReference type="GeneID" id="9064401"/>
<dbReference type="Pfam" id="PF02233">
    <property type="entry name" value="PNTB"/>
    <property type="match status" value="1"/>
</dbReference>
<evidence type="ECO:0000256" key="1">
    <source>
        <dbReference type="ARBA" id="ARBA00004429"/>
    </source>
</evidence>
<sequence length="1072" mass="114127">MATFDNTTVCDSNLFSQEDWLEVVYIGSAVLFIMALRGLSKTETAKWGNIYGMLGMAAAVAGAWASQFVCDEGTWLIAISLFPGLVIGALLAGHVTMIQMPQMVGLLNAFGGLASALEALGLFLDPNAEFGPNGFAQIDESERTAEVVIQTIAMFLSMIIGMLTFFGSIIACLKLNGNLASKARVPPFRTVITLLIMVLISIVKHYTARYGTGLGLMYMLFVAVLSSIWGVLFVIAIGGADMPVVICILNTGSGFAGVCAGFMLSNKLLVITGAFVGCSGAILSVIMCEAMNRSLWSTLVGGFGEGTSSGGAKVEGEMKEIALEELAETLNHSKEVVIVPGYGMAAAKAQHAVAQVTEILRGRGVRVRFGIHPVAGRLPGHMNVLLAEARVPYDIVLAMDEINDDFEKTDVTIVVGANDIVNPAAVEDPTCPIAGMPVLEVWKSKMTVVMKRGRGAGYSGVDNPLFVRENNRMFFGSAKPKMEELAGRLLELTADGKKVRLGQVEAHEPAQEPETNDSTTDVGPPPVRETFYELGVLKDRYPGEKRVALVPSICAKMYEKGYAIYIEKNAGAEAGFSDAAYEAVGCVVLPDSSGVCAKAKMVFVIRPPPVDVLHRLRGKYCVSWVGRLTDAGKKEIEIANGEGVNLIDVTAVPRITIAQKLDCLSSQAKIAGHRAVLEAAHEYQKFFAPEITAAGKYPPCRVMVLGAGVAGLAAIGTAVSLGAEVRAWDVRDVSDQVESMGGKWFSVDFKEEGGGSGGYAKESSDAFKAAQKATFHKHAKECDIIITTAAIPGRPSPRLIEGYMVDSMRPGSVIVDLGVEGGGNCELTRKGESYLYEQKVRIIGYTDMASRMADQASTMFAANMLNFLTHVHSKGPEEARDARSFESHLEANIKESPESDIIVRSIVCCKDGQSPPLKVLKMPPPPQPSPAVPKKAETPQSPGQGGVSQVNAVGGGVLASSQFLLLISAGILVIIAIWAPRTFIDLLMVFVLAGFVGYMLVWNVQPALHTPLMSVSNAISGQVVLGGIFMVSSEEVATQVFAVAAIAIAAINIGGGFMVTHRMLAMFKRDAS</sequence>
<keyword evidence="3" id="KW-1003">Cell membrane</keyword>
<dbReference type="EMBL" id="GG679185">
    <property type="protein sequence ID" value="EER08221.1"/>
    <property type="molecule type" value="Genomic_DNA"/>
</dbReference>
<dbReference type="PANTHER" id="PTHR10160:SF19">
    <property type="entry name" value="PROTON-TRANSLOCATING NAD(P)(+) TRANSHYDROGENASE"/>
    <property type="match status" value="1"/>
</dbReference>